<comment type="caution">
    <text evidence="1">The sequence shown here is derived from an EMBL/GenBank/DDBJ whole genome shotgun (WGS) entry which is preliminary data.</text>
</comment>
<reference evidence="2" key="1">
    <citation type="journal article" date="2023" name="Nat. Plants">
        <title>Single-cell RNA sequencing provides a high-resolution roadmap for understanding the multicellular compartmentation of specialized metabolism.</title>
        <authorList>
            <person name="Sun S."/>
            <person name="Shen X."/>
            <person name="Li Y."/>
            <person name="Li Y."/>
            <person name="Wang S."/>
            <person name="Li R."/>
            <person name="Zhang H."/>
            <person name="Shen G."/>
            <person name="Guo B."/>
            <person name="Wei J."/>
            <person name="Xu J."/>
            <person name="St-Pierre B."/>
            <person name="Chen S."/>
            <person name="Sun C."/>
        </authorList>
    </citation>
    <scope>NUCLEOTIDE SEQUENCE [LARGE SCALE GENOMIC DNA]</scope>
</reference>
<protein>
    <submittedName>
        <fullName evidence="1">Uncharacterized protein</fullName>
    </submittedName>
</protein>
<dbReference type="Proteomes" id="UP001060085">
    <property type="component" value="Linkage Group LG07"/>
</dbReference>
<sequence length="107" mass="11876">MASGLTHQAILTKRFSKSKELEKLHQASHGGEAGGVRGFYFRRVLLKFHEVKRKVKEEAMETGTIMPDDLALMAMIAGGMSYGRVYGVGSEAAHLRARSMEQHLVED</sequence>
<keyword evidence="2" id="KW-1185">Reference proteome</keyword>
<evidence type="ECO:0000313" key="1">
    <source>
        <dbReference type="EMBL" id="KAI5653521.1"/>
    </source>
</evidence>
<gene>
    <name evidence="1" type="ORF">M9H77_30708</name>
</gene>
<proteinExistence type="predicted"/>
<evidence type="ECO:0000313" key="2">
    <source>
        <dbReference type="Proteomes" id="UP001060085"/>
    </source>
</evidence>
<dbReference type="EMBL" id="CM044707">
    <property type="protein sequence ID" value="KAI5653521.1"/>
    <property type="molecule type" value="Genomic_DNA"/>
</dbReference>
<organism evidence="1 2">
    <name type="scientific">Catharanthus roseus</name>
    <name type="common">Madagascar periwinkle</name>
    <name type="synonym">Vinca rosea</name>
    <dbReference type="NCBI Taxonomy" id="4058"/>
    <lineage>
        <taxon>Eukaryota</taxon>
        <taxon>Viridiplantae</taxon>
        <taxon>Streptophyta</taxon>
        <taxon>Embryophyta</taxon>
        <taxon>Tracheophyta</taxon>
        <taxon>Spermatophyta</taxon>
        <taxon>Magnoliopsida</taxon>
        <taxon>eudicotyledons</taxon>
        <taxon>Gunneridae</taxon>
        <taxon>Pentapetalae</taxon>
        <taxon>asterids</taxon>
        <taxon>lamiids</taxon>
        <taxon>Gentianales</taxon>
        <taxon>Apocynaceae</taxon>
        <taxon>Rauvolfioideae</taxon>
        <taxon>Vinceae</taxon>
        <taxon>Catharanthinae</taxon>
        <taxon>Catharanthus</taxon>
    </lineage>
</organism>
<name>A0ACC0A1X6_CATRO</name>
<accession>A0ACC0A1X6</accession>